<keyword evidence="2 3" id="KW-0067">ATP-binding</keyword>
<keyword evidence="6" id="KW-1185">Reference proteome</keyword>
<dbReference type="PROSITE" id="PS51161">
    <property type="entry name" value="ATP_CONE"/>
    <property type="match status" value="1"/>
</dbReference>
<name>A0A133UZ13_9EURY</name>
<comment type="caution">
    <text evidence="5">The sequence shown here is derived from an EMBL/GenBank/DDBJ whole genome shotgun (WGS) entry which is preliminary data.</text>
</comment>
<reference evidence="5 6" key="1">
    <citation type="journal article" date="2016" name="Sci. Rep.">
        <title>Metabolic traits of an uncultured archaeal lineage -MSBL1- from brine pools of the Red Sea.</title>
        <authorList>
            <person name="Mwirichia R."/>
            <person name="Alam I."/>
            <person name="Rashid M."/>
            <person name="Vinu M."/>
            <person name="Ba-Alawi W."/>
            <person name="Anthony Kamau A."/>
            <person name="Kamanda Ngugi D."/>
            <person name="Goker M."/>
            <person name="Klenk H.P."/>
            <person name="Bajic V."/>
            <person name="Stingl U."/>
        </authorList>
    </citation>
    <scope>NUCLEOTIDE SEQUENCE [LARGE SCALE GENOMIC DNA]</scope>
    <source>
        <strain evidence="5">SCGC-AAA261C02</strain>
    </source>
</reference>
<dbReference type="Proteomes" id="UP000070520">
    <property type="component" value="Unassembled WGS sequence"/>
</dbReference>
<dbReference type="AlphaFoldDB" id="A0A133UZ13"/>
<dbReference type="GO" id="GO:0005524">
    <property type="term" value="F:ATP binding"/>
    <property type="evidence" value="ECO:0007669"/>
    <property type="project" value="UniProtKB-UniRule"/>
</dbReference>
<dbReference type="EMBL" id="LHXW01000046">
    <property type="protein sequence ID" value="KXA99407.1"/>
    <property type="molecule type" value="Genomic_DNA"/>
</dbReference>
<evidence type="ECO:0000313" key="6">
    <source>
        <dbReference type="Proteomes" id="UP000070520"/>
    </source>
</evidence>
<evidence type="ECO:0000259" key="4">
    <source>
        <dbReference type="PROSITE" id="PS51161"/>
    </source>
</evidence>
<protein>
    <recommendedName>
        <fullName evidence="4">ATP-cone domain-containing protein</fullName>
    </recommendedName>
</protein>
<evidence type="ECO:0000256" key="2">
    <source>
        <dbReference type="ARBA" id="ARBA00022840"/>
    </source>
</evidence>
<feature type="domain" description="ATP-cone" evidence="4">
    <location>
        <begin position="3"/>
        <end position="83"/>
    </location>
</feature>
<organism evidence="5 6">
    <name type="scientific">candidate division MSBL1 archaeon SCGC-AAA261C02</name>
    <dbReference type="NCBI Taxonomy" id="1698272"/>
    <lineage>
        <taxon>Archaea</taxon>
        <taxon>Methanobacteriati</taxon>
        <taxon>Methanobacteriota</taxon>
        <taxon>candidate division MSBL1</taxon>
    </lineage>
</organism>
<dbReference type="InterPro" id="IPR005144">
    <property type="entry name" value="ATP-cone_dom"/>
</dbReference>
<gene>
    <name evidence="5" type="ORF">AKJ42_03230</name>
</gene>
<evidence type="ECO:0000256" key="1">
    <source>
        <dbReference type="ARBA" id="ARBA00022741"/>
    </source>
</evidence>
<evidence type="ECO:0000256" key="3">
    <source>
        <dbReference type="PROSITE-ProRule" id="PRU00492"/>
    </source>
</evidence>
<sequence>MATNVVKKSGEKEPFEHKKIVDSILTTGAPPDVAAQIADEVEEAVEEEVSTEQIRNMVLQKLGNIKQEWVDSWKEYEKTKGEE</sequence>
<accession>A0A133UZ13</accession>
<dbReference type="Pfam" id="PF03477">
    <property type="entry name" value="ATP-cone"/>
    <property type="match status" value="1"/>
</dbReference>
<proteinExistence type="predicted"/>
<evidence type="ECO:0000313" key="5">
    <source>
        <dbReference type="EMBL" id="KXA99407.1"/>
    </source>
</evidence>
<keyword evidence="1 3" id="KW-0547">Nucleotide-binding</keyword>